<keyword evidence="3" id="KW-0472">Membrane</keyword>
<sequence length="478" mass="53089">MTRRTTGSVSEVRSRFASSDSMGSSSGLGYSRLQDGFIDSQFRLPEQTIPWKAIGLATILFVLGSTLIIVGALLLSGFISAEMTIIWCLRHAERQDYVDASWARTAVSPDDSPLAAKGHVQAFEAARRLQNEKIHYIFSSPFLRCVQTANYVADATGLTIKIEHGLSEVLNVFPPGHKRIDELKKEFPNVDRSYTSFVIPDAAEHNDFDCFGRVGMAVSKIVENYTSDPDSVSILLVGHGASIAGVIKHLTGQARYVGLCFDIERSAFCLPDFCFNGGTCYTPKGKNQPFCQCPSGYWGSRIMEYVIATGLQDMGTFGLVLKCKNKEKQSLFCGPFCAQSREKVMCMYQKKCGNRATLVVERGQCKCKCKPEYTGRDCEKALPCASVRCEHGTKCDNRNARCNCDGTFYTGKLCDRISVQKLKQHNAENYCSTSRFDCQHGAHCIVANFLPADLLKGIFLLLRRHDDVVQHEDILSLR</sequence>
<organism evidence="5">
    <name type="scientific">Trichuris suis</name>
    <name type="common">pig whipworm</name>
    <dbReference type="NCBI Taxonomy" id="68888"/>
    <lineage>
        <taxon>Eukaryota</taxon>
        <taxon>Metazoa</taxon>
        <taxon>Ecdysozoa</taxon>
        <taxon>Nematoda</taxon>
        <taxon>Enoplea</taxon>
        <taxon>Dorylaimia</taxon>
        <taxon>Trichinellida</taxon>
        <taxon>Trichuridae</taxon>
        <taxon>Trichuris</taxon>
    </lineage>
</organism>
<dbReference type="PROSITE" id="PS00022">
    <property type="entry name" value="EGF_1"/>
    <property type="match status" value="1"/>
</dbReference>
<evidence type="ECO:0000259" key="4">
    <source>
        <dbReference type="PROSITE" id="PS50026"/>
    </source>
</evidence>
<dbReference type="SUPFAM" id="SSF53254">
    <property type="entry name" value="Phosphoglycerate mutase-like"/>
    <property type="match status" value="1"/>
</dbReference>
<dbReference type="InterPro" id="IPR000742">
    <property type="entry name" value="EGF"/>
</dbReference>
<dbReference type="AlphaFoldDB" id="A0A085NP91"/>
<evidence type="ECO:0000256" key="2">
    <source>
        <dbReference type="SAM" id="MobiDB-lite"/>
    </source>
</evidence>
<comment type="caution">
    <text evidence="1">Lacks conserved residue(s) required for the propagation of feature annotation.</text>
</comment>
<dbReference type="InterPro" id="IPR051710">
    <property type="entry name" value="Phosphatase_SH3-domain"/>
</dbReference>
<dbReference type="InterPro" id="IPR013078">
    <property type="entry name" value="His_Pase_superF_clade-1"/>
</dbReference>
<dbReference type="SMART" id="SM00181">
    <property type="entry name" value="EGF"/>
    <property type="match status" value="3"/>
</dbReference>
<feature type="region of interest" description="Disordered" evidence="2">
    <location>
        <begin position="1"/>
        <end position="26"/>
    </location>
</feature>
<dbReference type="PANTHER" id="PTHR16469">
    <property type="entry name" value="UBIQUITIN-ASSOCIATED AND SH3 DOMAIN-CONTAINING BA-RELATED"/>
    <property type="match status" value="1"/>
</dbReference>
<dbReference type="CDD" id="cd07067">
    <property type="entry name" value="HP_PGM_like"/>
    <property type="match status" value="1"/>
</dbReference>
<keyword evidence="1" id="KW-0245">EGF-like domain</keyword>
<keyword evidence="3" id="KW-1133">Transmembrane helix</keyword>
<dbReference type="PANTHER" id="PTHR16469:SF27">
    <property type="entry name" value="UBIQUITIN-ASSOCIATED AND SH3 DOMAIN-CONTAINING BA-RELATED"/>
    <property type="match status" value="1"/>
</dbReference>
<keyword evidence="3" id="KW-0812">Transmembrane</keyword>
<dbReference type="EMBL" id="KL367483">
    <property type="protein sequence ID" value="KFD71287.1"/>
    <property type="molecule type" value="Genomic_DNA"/>
</dbReference>
<evidence type="ECO:0000256" key="3">
    <source>
        <dbReference type="SAM" id="Phobius"/>
    </source>
</evidence>
<accession>A0A085NP91</accession>
<feature type="compositionally biased region" description="Low complexity" evidence="2">
    <location>
        <begin position="15"/>
        <end position="26"/>
    </location>
</feature>
<dbReference type="SUPFAM" id="SSF57196">
    <property type="entry name" value="EGF/Laminin"/>
    <property type="match status" value="1"/>
</dbReference>
<evidence type="ECO:0000313" key="5">
    <source>
        <dbReference type="EMBL" id="KFD71287.1"/>
    </source>
</evidence>
<dbReference type="GO" id="GO:0016791">
    <property type="term" value="F:phosphatase activity"/>
    <property type="evidence" value="ECO:0007669"/>
    <property type="project" value="UniProtKB-ARBA"/>
</dbReference>
<feature type="transmembrane region" description="Helical" evidence="3">
    <location>
        <begin position="53"/>
        <end position="79"/>
    </location>
</feature>
<evidence type="ECO:0000256" key="1">
    <source>
        <dbReference type="PROSITE-ProRule" id="PRU00076"/>
    </source>
</evidence>
<dbReference type="PROSITE" id="PS50026">
    <property type="entry name" value="EGF_3"/>
    <property type="match status" value="2"/>
</dbReference>
<dbReference type="SMART" id="SM00855">
    <property type="entry name" value="PGAM"/>
    <property type="match status" value="1"/>
</dbReference>
<gene>
    <name evidence="5" type="ORF">M514_16634</name>
</gene>
<dbReference type="InterPro" id="IPR029033">
    <property type="entry name" value="His_PPase_superfam"/>
</dbReference>
<keyword evidence="1" id="KW-1015">Disulfide bond</keyword>
<reference evidence="5" key="1">
    <citation type="journal article" date="2014" name="Nat. Genet.">
        <title>Genome and transcriptome of the porcine whipworm Trichuris suis.</title>
        <authorList>
            <person name="Jex A.R."/>
            <person name="Nejsum P."/>
            <person name="Schwarz E.M."/>
            <person name="Hu L."/>
            <person name="Young N.D."/>
            <person name="Hall R.S."/>
            <person name="Korhonen P.K."/>
            <person name="Liao S."/>
            <person name="Thamsborg S."/>
            <person name="Xia J."/>
            <person name="Xu P."/>
            <person name="Wang S."/>
            <person name="Scheerlinck J.P."/>
            <person name="Hofmann A."/>
            <person name="Sternberg P.W."/>
            <person name="Wang J."/>
            <person name="Gasser R.B."/>
        </authorList>
    </citation>
    <scope>NUCLEOTIDE SEQUENCE [LARGE SCALE GENOMIC DNA]</scope>
    <source>
        <strain evidence="5">DCEP-RM93F</strain>
    </source>
</reference>
<proteinExistence type="predicted"/>
<name>A0A085NP91_9BILA</name>
<feature type="compositionally biased region" description="Polar residues" evidence="2">
    <location>
        <begin position="1"/>
        <end position="11"/>
    </location>
</feature>
<protein>
    <recommendedName>
        <fullName evidence="4">EGF-like domain-containing protein</fullName>
    </recommendedName>
</protein>
<dbReference type="Gene3D" id="3.40.50.1240">
    <property type="entry name" value="Phosphoglycerate mutase-like"/>
    <property type="match status" value="1"/>
</dbReference>
<dbReference type="Proteomes" id="UP000030758">
    <property type="component" value="Unassembled WGS sequence"/>
</dbReference>
<feature type="disulfide bond" evidence="1">
    <location>
        <begin position="274"/>
        <end position="291"/>
    </location>
</feature>
<dbReference type="Pfam" id="PF00300">
    <property type="entry name" value="His_Phos_1"/>
    <property type="match status" value="1"/>
</dbReference>
<feature type="domain" description="EGF-like" evidence="4">
    <location>
        <begin position="380"/>
        <end position="415"/>
    </location>
</feature>
<dbReference type="Gene3D" id="2.10.25.10">
    <property type="entry name" value="Laminin"/>
    <property type="match status" value="2"/>
</dbReference>
<feature type="domain" description="EGF-like" evidence="4">
    <location>
        <begin position="265"/>
        <end position="303"/>
    </location>
</feature>